<dbReference type="Pfam" id="PF17184">
    <property type="entry name" value="Rit1_C"/>
    <property type="match status" value="1"/>
</dbReference>
<gene>
    <name evidence="3" type="ORF">N656DRAFT_715918</name>
</gene>
<dbReference type="PANTHER" id="PTHR31811">
    <property type="entry name" value="TRNA A64-2'-O-RIBOSYLPHOSPHATE TRANSFERASE"/>
    <property type="match status" value="1"/>
</dbReference>
<dbReference type="Pfam" id="PF04179">
    <property type="entry name" value="Init_tRNA_PT"/>
    <property type="match status" value="1"/>
</dbReference>
<dbReference type="InterPro" id="IPR033421">
    <property type="entry name" value="Rit1_DUSP-like"/>
</dbReference>
<dbReference type="PANTHER" id="PTHR31811:SF0">
    <property type="entry name" value="TRNA A64-2'-O-RIBOSYLPHOSPHATE TRANSFERASE"/>
    <property type="match status" value="1"/>
</dbReference>
<organism evidence="3 4">
    <name type="scientific">Canariomyces notabilis</name>
    <dbReference type="NCBI Taxonomy" id="2074819"/>
    <lineage>
        <taxon>Eukaryota</taxon>
        <taxon>Fungi</taxon>
        <taxon>Dikarya</taxon>
        <taxon>Ascomycota</taxon>
        <taxon>Pezizomycotina</taxon>
        <taxon>Sordariomycetes</taxon>
        <taxon>Sordariomycetidae</taxon>
        <taxon>Sordariales</taxon>
        <taxon>Chaetomiaceae</taxon>
        <taxon>Canariomyces</taxon>
    </lineage>
</organism>
<proteinExistence type="predicted"/>
<feature type="domain" description="Rit1 N-terminal" evidence="2">
    <location>
        <begin position="26"/>
        <end position="298"/>
    </location>
</feature>
<evidence type="ECO:0000313" key="4">
    <source>
        <dbReference type="Proteomes" id="UP001302812"/>
    </source>
</evidence>
<evidence type="ECO:0000259" key="2">
    <source>
        <dbReference type="Pfam" id="PF17184"/>
    </source>
</evidence>
<dbReference type="RefSeq" id="XP_064667035.1">
    <property type="nucleotide sequence ID" value="XM_064812090.1"/>
</dbReference>
<reference evidence="3" key="1">
    <citation type="journal article" date="2023" name="Mol. Phylogenet. Evol.">
        <title>Genome-scale phylogeny and comparative genomics of the fungal order Sordariales.</title>
        <authorList>
            <person name="Hensen N."/>
            <person name="Bonometti L."/>
            <person name="Westerberg I."/>
            <person name="Brannstrom I.O."/>
            <person name="Guillou S."/>
            <person name="Cros-Aarteil S."/>
            <person name="Calhoun S."/>
            <person name="Haridas S."/>
            <person name="Kuo A."/>
            <person name="Mondo S."/>
            <person name="Pangilinan J."/>
            <person name="Riley R."/>
            <person name="LaButti K."/>
            <person name="Andreopoulos B."/>
            <person name="Lipzen A."/>
            <person name="Chen C."/>
            <person name="Yan M."/>
            <person name="Daum C."/>
            <person name="Ng V."/>
            <person name="Clum A."/>
            <person name="Steindorff A."/>
            <person name="Ohm R.A."/>
            <person name="Martin F."/>
            <person name="Silar P."/>
            <person name="Natvig D.O."/>
            <person name="Lalanne C."/>
            <person name="Gautier V."/>
            <person name="Ament-Velasquez S.L."/>
            <person name="Kruys A."/>
            <person name="Hutchinson M.I."/>
            <person name="Powell A.J."/>
            <person name="Barry K."/>
            <person name="Miller A.N."/>
            <person name="Grigoriev I.V."/>
            <person name="Debuchy R."/>
            <person name="Gladieux P."/>
            <person name="Hiltunen Thoren M."/>
            <person name="Johannesson H."/>
        </authorList>
    </citation>
    <scope>NUCLEOTIDE SEQUENCE</scope>
    <source>
        <strain evidence="3">CBS 508.74</strain>
    </source>
</reference>
<dbReference type="EMBL" id="MU853356">
    <property type="protein sequence ID" value="KAK4109465.1"/>
    <property type="molecule type" value="Genomic_DNA"/>
</dbReference>
<dbReference type="GO" id="GO:0005737">
    <property type="term" value="C:cytoplasm"/>
    <property type="evidence" value="ECO:0007669"/>
    <property type="project" value="TreeGrafter"/>
</dbReference>
<evidence type="ECO:0000259" key="1">
    <source>
        <dbReference type="Pfam" id="PF04179"/>
    </source>
</evidence>
<dbReference type="GO" id="GO:0019988">
    <property type="term" value="P:charged-tRNA amino acid modification"/>
    <property type="evidence" value="ECO:0007669"/>
    <property type="project" value="InterPro"/>
</dbReference>
<dbReference type="AlphaFoldDB" id="A0AAN6T8U0"/>
<dbReference type="Proteomes" id="UP001302812">
    <property type="component" value="Unassembled WGS sequence"/>
</dbReference>
<feature type="domain" description="Rit1 DUSP-like" evidence="1">
    <location>
        <begin position="362"/>
        <end position="479"/>
    </location>
</feature>
<keyword evidence="4" id="KW-1185">Reference proteome</keyword>
<dbReference type="InterPro" id="IPR033449">
    <property type="entry name" value="Rit1_N"/>
</dbReference>
<keyword evidence="3" id="KW-0808">Transferase</keyword>
<dbReference type="InterPro" id="IPR007306">
    <property type="entry name" value="Rit1"/>
</dbReference>
<dbReference type="GO" id="GO:0043399">
    <property type="term" value="F:tRNA adenosine(64)-2'-O-ribosylphosphate transferase activity"/>
    <property type="evidence" value="ECO:0007669"/>
    <property type="project" value="InterPro"/>
</dbReference>
<protein>
    <submittedName>
        <fullName evidence="3">2'-O-ribosyl phosphate transferase</fullName>
    </submittedName>
</protein>
<comment type="caution">
    <text evidence="3">The sequence shown here is derived from an EMBL/GenBank/DDBJ whole genome shotgun (WGS) entry which is preliminary data.</text>
</comment>
<dbReference type="PIRSF" id="PIRSF007747">
    <property type="entry name" value="Ribosyl_Ptfrase"/>
    <property type="match status" value="1"/>
</dbReference>
<accession>A0AAN6T8U0</accession>
<evidence type="ECO:0000313" key="3">
    <source>
        <dbReference type="EMBL" id="KAK4109465.1"/>
    </source>
</evidence>
<dbReference type="GeneID" id="89936215"/>
<reference evidence="3" key="2">
    <citation type="submission" date="2023-05" db="EMBL/GenBank/DDBJ databases">
        <authorList>
            <consortium name="Lawrence Berkeley National Laboratory"/>
            <person name="Steindorff A."/>
            <person name="Hensen N."/>
            <person name="Bonometti L."/>
            <person name="Westerberg I."/>
            <person name="Brannstrom I.O."/>
            <person name="Guillou S."/>
            <person name="Cros-Aarteil S."/>
            <person name="Calhoun S."/>
            <person name="Haridas S."/>
            <person name="Kuo A."/>
            <person name="Mondo S."/>
            <person name="Pangilinan J."/>
            <person name="Riley R."/>
            <person name="Labutti K."/>
            <person name="Andreopoulos B."/>
            <person name="Lipzen A."/>
            <person name="Chen C."/>
            <person name="Yanf M."/>
            <person name="Daum C."/>
            <person name="Ng V."/>
            <person name="Clum A."/>
            <person name="Ohm R."/>
            <person name="Martin F."/>
            <person name="Silar P."/>
            <person name="Natvig D."/>
            <person name="Lalanne C."/>
            <person name="Gautier V."/>
            <person name="Ament-Velasquez S.L."/>
            <person name="Kruys A."/>
            <person name="Hutchinson M.I."/>
            <person name="Powell A.J."/>
            <person name="Barry K."/>
            <person name="Miller A.N."/>
            <person name="Grigoriev I.V."/>
            <person name="Debuchy R."/>
            <person name="Gladieux P."/>
            <person name="Thoren M.H."/>
            <person name="Johannesson H."/>
        </authorList>
    </citation>
    <scope>NUCLEOTIDE SEQUENCE</scope>
    <source>
        <strain evidence="3">CBS 508.74</strain>
    </source>
</reference>
<sequence length="484" mass="52719">MTTPALADIIFPEQANHNFSRILGGLRRSNLSITNRLRSICQDAAFVDDVAAALKLPLVANERCGSWYIDPARKAASAYFKSTDGHTGQWKFSTRRLNLHLLELIGKHDGCIIIDSTRRGKRMPDALSKTVPIWCSVLNRALFPEDPSSHRLFVPPNVVSPSEASQIEARLPDFVASFLALAIDPQPLRRQLGDRPLRPLWITQEDHLDFLDHYYSSISAAAGRSKPFPFHPVVCCTSSKRVLGVGAEIGEAGGYIQGAGDDTENWALGLTAEVFWRHKEELLAASEAELPELITQLVAAGSNADPGGKEAAGRELKRVAPGIFIGTLGARERALSDSAGPCVVTLVPRSTEQSSWVKSPTHMEVGLGKNKAASRLLRDALPQICGFVSRFLEKRLGNGAGISLEKSVIVLCESGKDLSVGVALALYCWCFDAAGNARSVDDRASFNKTAIRVKLGHIMTEMPNANPSRATLQSVNSFLMDWRK</sequence>
<name>A0AAN6T8U0_9PEZI</name>